<comment type="caution">
    <text evidence="1">The sequence shown here is derived from an EMBL/GenBank/DDBJ whole genome shotgun (WGS) entry which is preliminary data.</text>
</comment>
<evidence type="ECO:0000313" key="2">
    <source>
        <dbReference type="Proteomes" id="UP001221898"/>
    </source>
</evidence>
<gene>
    <name evidence="1" type="ORF">AAFF_G00055610</name>
</gene>
<dbReference type="Proteomes" id="UP001221898">
    <property type="component" value="Unassembled WGS sequence"/>
</dbReference>
<proteinExistence type="predicted"/>
<accession>A0AAD7S141</accession>
<keyword evidence="2" id="KW-1185">Reference proteome</keyword>
<reference evidence="1" key="1">
    <citation type="journal article" date="2023" name="Science">
        <title>Genome structures resolve the early diversification of teleost fishes.</title>
        <authorList>
            <person name="Parey E."/>
            <person name="Louis A."/>
            <person name="Montfort J."/>
            <person name="Bouchez O."/>
            <person name="Roques C."/>
            <person name="Iampietro C."/>
            <person name="Lluch J."/>
            <person name="Castinel A."/>
            <person name="Donnadieu C."/>
            <person name="Desvignes T."/>
            <person name="Floi Bucao C."/>
            <person name="Jouanno E."/>
            <person name="Wen M."/>
            <person name="Mejri S."/>
            <person name="Dirks R."/>
            <person name="Jansen H."/>
            <person name="Henkel C."/>
            <person name="Chen W.J."/>
            <person name="Zahm M."/>
            <person name="Cabau C."/>
            <person name="Klopp C."/>
            <person name="Thompson A.W."/>
            <person name="Robinson-Rechavi M."/>
            <person name="Braasch I."/>
            <person name="Lecointre G."/>
            <person name="Bobe J."/>
            <person name="Postlethwait J.H."/>
            <person name="Berthelot C."/>
            <person name="Roest Crollius H."/>
            <person name="Guiguen Y."/>
        </authorList>
    </citation>
    <scope>NUCLEOTIDE SEQUENCE</scope>
    <source>
        <strain evidence="1">NC1722</strain>
    </source>
</reference>
<name>A0AAD7S141_9TELE</name>
<evidence type="ECO:0000313" key="1">
    <source>
        <dbReference type="EMBL" id="KAJ8393832.1"/>
    </source>
</evidence>
<dbReference type="AlphaFoldDB" id="A0AAD7S141"/>
<dbReference type="EMBL" id="JAINUG010000132">
    <property type="protein sequence ID" value="KAJ8393832.1"/>
    <property type="molecule type" value="Genomic_DNA"/>
</dbReference>
<organism evidence="1 2">
    <name type="scientific">Aldrovandia affinis</name>
    <dbReference type="NCBI Taxonomy" id="143900"/>
    <lineage>
        <taxon>Eukaryota</taxon>
        <taxon>Metazoa</taxon>
        <taxon>Chordata</taxon>
        <taxon>Craniata</taxon>
        <taxon>Vertebrata</taxon>
        <taxon>Euteleostomi</taxon>
        <taxon>Actinopterygii</taxon>
        <taxon>Neopterygii</taxon>
        <taxon>Teleostei</taxon>
        <taxon>Notacanthiformes</taxon>
        <taxon>Halosauridae</taxon>
        <taxon>Aldrovandia</taxon>
    </lineage>
</organism>
<sequence>MEAMFVTADTNMAADAPGPGRECFADIRLFGLASELNVDVIPSSISSTISSPAQQPRSDPQWHGLWPVPAGGERAARWSRKSPPPVVLFCTRAHVLCELA</sequence>
<protein>
    <submittedName>
        <fullName evidence="1">Uncharacterized protein</fullName>
    </submittedName>
</protein>